<gene>
    <name evidence="2" type="ORF">NCTC10723_00134</name>
</gene>
<dbReference type="EMBL" id="UGGU01000003">
    <property type="protein sequence ID" value="STO30706.1"/>
    <property type="molecule type" value="Genomic_DNA"/>
</dbReference>
<proteinExistence type="predicted"/>
<dbReference type="Proteomes" id="UP000255328">
    <property type="component" value="Unassembled WGS sequence"/>
</dbReference>
<evidence type="ECO:0000256" key="1">
    <source>
        <dbReference type="SAM" id="Phobius"/>
    </source>
</evidence>
<protein>
    <recommendedName>
        <fullName evidence="4">Tfp pilus assembly protein PilV</fullName>
    </recommendedName>
</protein>
<keyword evidence="1" id="KW-0812">Transmembrane</keyword>
<dbReference type="OrthoDB" id="9911786at2"/>
<accession>A0A377GUT3</accession>
<keyword evidence="3" id="KW-1185">Reference proteome</keyword>
<evidence type="ECO:0000313" key="2">
    <source>
        <dbReference type="EMBL" id="STO30706.1"/>
    </source>
</evidence>
<dbReference type="AlphaFoldDB" id="A0A377GUT3"/>
<reference evidence="2 3" key="1">
    <citation type="submission" date="2018-06" db="EMBL/GenBank/DDBJ databases">
        <authorList>
            <consortium name="Pathogen Informatics"/>
            <person name="Doyle S."/>
        </authorList>
    </citation>
    <scope>NUCLEOTIDE SEQUENCE [LARGE SCALE GENOMIC DNA]</scope>
    <source>
        <strain evidence="2 3">NCTC10723</strain>
    </source>
</reference>
<dbReference type="RefSeq" id="WP_115268368.1">
    <property type="nucleotide sequence ID" value="NZ_CASFEE010000004.1"/>
</dbReference>
<feature type="transmembrane region" description="Helical" evidence="1">
    <location>
        <begin position="6"/>
        <end position="29"/>
    </location>
</feature>
<evidence type="ECO:0000313" key="3">
    <source>
        <dbReference type="Proteomes" id="UP000255328"/>
    </source>
</evidence>
<name>A0A377GUT3_9FUSO</name>
<organism evidence="2 3">
    <name type="scientific">Fusobacterium necrogenes</name>
    <dbReference type="NCBI Taxonomy" id="858"/>
    <lineage>
        <taxon>Bacteria</taxon>
        <taxon>Fusobacteriati</taxon>
        <taxon>Fusobacteriota</taxon>
        <taxon>Fusobacteriia</taxon>
        <taxon>Fusobacteriales</taxon>
        <taxon>Fusobacteriaceae</taxon>
        <taxon>Fusobacterium</taxon>
    </lineage>
</organism>
<evidence type="ECO:0008006" key="4">
    <source>
        <dbReference type="Google" id="ProtNLM"/>
    </source>
</evidence>
<keyword evidence="1" id="KW-1133">Transmembrane helix</keyword>
<keyword evidence="1" id="KW-0472">Membrane</keyword>
<sequence>MKNKGLSFIEIVISIALFFISIFPLIKYIHFSFSSNRRYISLEKSFYNFKAIEKQLLVQEFELLENSIGKKEYNFETFGKDNITKNFFLPYQLDKESKLELEISKVYYHDEIEKYEYLKINFMYINNNKSFKSENLVNKW</sequence>